<feature type="domain" description="Thioredoxin" evidence="1">
    <location>
        <begin position="208"/>
        <end position="300"/>
    </location>
</feature>
<name>A0A2K1JMR9_PHYPA</name>
<dbReference type="PaxDb" id="3218-PP1S37_41V6.1"/>
<dbReference type="GO" id="GO:0045454">
    <property type="term" value="P:cell redox homeostasis"/>
    <property type="evidence" value="ECO:0000318"/>
    <property type="project" value="GO_Central"/>
</dbReference>
<dbReference type="SUPFAM" id="SSF52833">
    <property type="entry name" value="Thioredoxin-like"/>
    <property type="match status" value="2"/>
</dbReference>
<dbReference type="GO" id="GO:0010286">
    <property type="term" value="P:heat acclimation"/>
    <property type="evidence" value="ECO:0007669"/>
    <property type="project" value="EnsemblPlants"/>
</dbReference>
<dbReference type="RefSeq" id="XP_024392553.1">
    <property type="nucleotide sequence ID" value="XM_024536785.2"/>
</dbReference>
<dbReference type="GO" id="GO:0009570">
    <property type="term" value="C:chloroplast stroma"/>
    <property type="evidence" value="ECO:0000318"/>
    <property type="project" value="GO_Central"/>
</dbReference>
<dbReference type="OrthoDB" id="10263751at2759"/>
<organism evidence="2">
    <name type="scientific">Physcomitrium patens</name>
    <name type="common">Spreading-leaved earth moss</name>
    <name type="synonym">Physcomitrella patens</name>
    <dbReference type="NCBI Taxonomy" id="3218"/>
    <lineage>
        <taxon>Eukaryota</taxon>
        <taxon>Viridiplantae</taxon>
        <taxon>Streptophyta</taxon>
        <taxon>Embryophyta</taxon>
        <taxon>Bryophyta</taxon>
        <taxon>Bryophytina</taxon>
        <taxon>Bryopsida</taxon>
        <taxon>Funariidae</taxon>
        <taxon>Funariales</taxon>
        <taxon>Funariaceae</taxon>
        <taxon>Physcomitrium</taxon>
    </lineage>
</organism>
<dbReference type="Gramene" id="Pp3c13_21520V3.2">
    <property type="protein sequence ID" value="Pp3c13_21520V3.2"/>
    <property type="gene ID" value="Pp3c13_21520"/>
</dbReference>
<dbReference type="GO" id="GO:0016671">
    <property type="term" value="F:oxidoreductase activity, acting on a sulfur group of donors, disulfide as acceptor"/>
    <property type="evidence" value="ECO:0000318"/>
    <property type="project" value="GO_Central"/>
</dbReference>
<dbReference type="InterPro" id="IPR013766">
    <property type="entry name" value="Thioredoxin_domain"/>
</dbReference>
<sequence length="316" mass="34661">MATAVSKLPTLHLHSALGTIPSVESSSSSSVSTARFYARRNLTSLSSLIPAGLSRGSVGCCKRRSCVTVCAAATPAAESSKTSTDRDDRVVQISSVEQFEKALKDAKNRLVVVEYAGLKSVNSKKIYPAMVDLSRTTQTAVFLLIMGDENDDTKELCKRAGIEKVPHFTFYKNQEVIHEEEGIDAEQLENDVLYYGDPDAPIHQLHGREDFESLLRKHKTDDKLLVIDVGLKNCGPCVKVYPTFIKLSKRMADSAVFARLHGDESEDCQELLKLMGVVEVPTFLFVKAGKLLGRYVGSGRGSLIGEILRHQGVRVT</sequence>
<keyword evidence="4" id="KW-1185">Reference proteome</keyword>
<dbReference type="OMA" id="KVPHFTF"/>
<proteinExistence type="predicted"/>
<evidence type="ECO:0000259" key="1">
    <source>
        <dbReference type="Pfam" id="PF00085"/>
    </source>
</evidence>
<dbReference type="Gene3D" id="3.40.30.10">
    <property type="entry name" value="Glutaredoxin"/>
    <property type="match status" value="2"/>
</dbReference>
<evidence type="ECO:0000313" key="4">
    <source>
        <dbReference type="Proteomes" id="UP000006727"/>
    </source>
</evidence>
<dbReference type="GO" id="GO:0042742">
    <property type="term" value="P:defense response to bacterium"/>
    <property type="evidence" value="ECO:0007669"/>
    <property type="project" value="EnsemblPlants"/>
</dbReference>
<dbReference type="Gramene" id="Pp3c13_21520V3.1">
    <property type="protein sequence ID" value="Pp3c13_21520V3.1"/>
    <property type="gene ID" value="Pp3c13_21520"/>
</dbReference>
<accession>A0A2K1JMR9</accession>
<reference evidence="3" key="3">
    <citation type="submission" date="2020-12" db="UniProtKB">
        <authorList>
            <consortium name="EnsemblPlants"/>
        </authorList>
    </citation>
    <scope>IDENTIFICATION</scope>
</reference>
<gene>
    <name evidence="3" type="primary">LOC112290498</name>
    <name evidence="2" type="ORF">PHYPA_017675</name>
</gene>
<protein>
    <recommendedName>
        <fullName evidence="1">Thioredoxin domain-containing protein</fullName>
    </recommendedName>
</protein>
<dbReference type="AlphaFoldDB" id="A0A2K1JMR9"/>
<dbReference type="GO" id="GO:0009941">
    <property type="term" value="C:chloroplast envelope"/>
    <property type="evidence" value="ECO:0007669"/>
    <property type="project" value="EnsemblPlants"/>
</dbReference>
<evidence type="ECO:0000313" key="2">
    <source>
        <dbReference type="EMBL" id="PNR42844.1"/>
    </source>
</evidence>
<dbReference type="InterPro" id="IPR044192">
    <property type="entry name" value="CDSP32"/>
</dbReference>
<dbReference type="InterPro" id="IPR036249">
    <property type="entry name" value="Thioredoxin-like_sf"/>
</dbReference>
<reference evidence="2 4" key="1">
    <citation type="journal article" date="2008" name="Science">
        <title>The Physcomitrella genome reveals evolutionary insights into the conquest of land by plants.</title>
        <authorList>
            <person name="Rensing S."/>
            <person name="Lang D."/>
            <person name="Zimmer A."/>
            <person name="Terry A."/>
            <person name="Salamov A."/>
            <person name="Shapiro H."/>
            <person name="Nishiyama T."/>
            <person name="Perroud P.-F."/>
            <person name="Lindquist E."/>
            <person name="Kamisugi Y."/>
            <person name="Tanahashi T."/>
            <person name="Sakakibara K."/>
            <person name="Fujita T."/>
            <person name="Oishi K."/>
            <person name="Shin-I T."/>
            <person name="Kuroki Y."/>
            <person name="Toyoda A."/>
            <person name="Suzuki Y."/>
            <person name="Hashimoto A."/>
            <person name="Yamaguchi K."/>
            <person name="Sugano A."/>
            <person name="Kohara Y."/>
            <person name="Fujiyama A."/>
            <person name="Anterola A."/>
            <person name="Aoki S."/>
            <person name="Ashton N."/>
            <person name="Barbazuk W.B."/>
            <person name="Barker E."/>
            <person name="Bennetzen J."/>
            <person name="Bezanilla M."/>
            <person name="Blankenship R."/>
            <person name="Cho S.H."/>
            <person name="Dutcher S."/>
            <person name="Estelle M."/>
            <person name="Fawcett J.A."/>
            <person name="Gundlach H."/>
            <person name="Hanada K."/>
            <person name="Heyl A."/>
            <person name="Hicks K.A."/>
            <person name="Hugh J."/>
            <person name="Lohr M."/>
            <person name="Mayer K."/>
            <person name="Melkozernov A."/>
            <person name="Murata T."/>
            <person name="Nelson D."/>
            <person name="Pils B."/>
            <person name="Prigge M."/>
            <person name="Reiss B."/>
            <person name="Renner T."/>
            <person name="Rombauts S."/>
            <person name="Rushton P."/>
            <person name="Sanderfoot A."/>
            <person name="Schween G."/>
            <person name="Shiu S.-H."/>
            <person name="Stueber K."/>
            <person name="Theodoulou F.L."/>
            <person name="Tu H."/>
            <person name="Van de Peer Y."/>
            <person name="Verrier P.J."/>
            <person name="Waters E."/>
            <person name="Wood A."/>
            <person name="Yang L."/>
            <person name="Cove D."/>
            <person name="Cuming A."/>
            <person name="Hasebe M."/>
            <person name="Lucas S."/>
            <person name="Mishler D.B."/>
            <person name="Reski R."/>
            <person name="Grigoriev I."/>
            <person name="Quatrano R.S."/>
            <person name="Boore J.L."/>
        </authorList>
    </citation>
    <scope>NUCLEOTIDE SEQUENCE [LARGE SCALE GENOMIC DNA]</scope>
    <source>
        <strain evidence="3 4">cv. Gransden 2004</strain>
    </source>
</reference>
<feature type="domain" description="Thioredoxin" evidence="1">
    <location>
        <begin position="92"/>
        <end position="190"/>
    </location>
</feature>
<dbReference type="PANTHER" id="PTHR47578">
    <property type="entry name" value="THIOREDOXIN-LIKE PROTEIN CDSP32, CHLOROPLASTIC"/>
    <property type="match status" value="1"/>
</dbReference>
<dbReference type="EnsemblPlants" id="Pp3c13_21520V3.1">
    <property type="protein sequence ID" value="Pp3c13_21520V3.1"/>
    <property type="gene ID" value="Pp3c13_21520"/>
</dbReference>
<dbReference type="Pfam" id="PF00085">
    <property type="entry name" value="Thioredoxin"/>
    <property type="match status" value="2"/>
</dbReference>
<dbReference type="EMBL" id="ABEU02000013">
    <property type="protein sequence ID" value="PNR42844.1"/>
    <property type="molecule type" value="Genomic_DNA"/>
</dbReference>
<dbReference type="EnsemblPlants" id="Pp3c13_21520V3.2">
    <property type="protein sequence ID" value="Pp3c13_21520V3.2"/>
    <property type="gene ID" value="Pp3c13_21520"/>
</dbReference>
<dbReference type="PANTHER" id="PTHR47578:SF1">
    <property type="entry name" value="THIOREDOXIN-LIKE PROTEIN CDSP32, CHLOROPLASTIC"/>
    <property type="match status" value="1"/>
</dbReference>
<dbReference type="Proteomes" id="UP000006727">
    <property type="component" value="Chromosome 13"/>
</dbReference>
<dbReference type="STRING" id="3218.A0A2K1JMR9"/>
<evidence type="ECO:0000313" key="3">
    <source>
        <dbReference type="EnsemblPlants" id="Pp3c13_21520V3.1"/>
    </source>
</evidence>
<reference evidence="2 4" key="2">
    <citation type="journal article" date="2018" name="Plant J.">
        <title>The Physcomitrella patens chromosome-scale assembly reveals moss genome structure and evolution.</title>
        <authorList>
            <person name="Lang D."/>
            <person name="Ullrich K.K."/>
            <person name="Murat F."/>
            <person name="Fuchs J."/>
            <person name="Jenkins J."/>
            <person name="Haas F.B."/>
            <person name="Piednoel M."/>
            <person name="Gundlach H."/>
            <person name="Van Bel M."/>
            <person name="Meyberg R."/>
            <person name="Vives C."/>
            <person name="Morata J."/>
            <person name="Symeonidi A."/>
            <person name="Hiss M."/>
            <person name="Muchero W."/>
            <person name="Kamisugi Y."/>
            <person name="Saleh O."/>
            <person name="Blanc G."/>
            <person name="Decker E.L."/>
            <person name="van Gessel N."/>
            <person name="Grimwood J."/>
            <person name="Hayes R.D."/>
            <person name="Graham S.W."/>
            <person name="Gunter L.E."/>
            <person name="McDaniel S.F."/>
            <person name="Hoernstein S.N.W."/>
            <person name="Larsson A."/>
            <person name="Li F.W."/>
            <person name="Perroud P.F."/>
            <person name="Phillips J."/>
            <person name="Ranjan P."/>
            <person name="Rokshar D.S."/>
            <person name="Rothfels C.J."/>
            <person name="Schneider L."/>
            <person name="Shu S."/>
            <person name="Stevenson D.W."/>
            <person name="Thummler F."/>
            <person name="Tillich M."/>
            <person name="Villarreal Aguilar J.C."/>
            <person name="Widiez T."/>
            <person name="Wong G.K."/>
            <person name="Wymore A."/>
            <person name="Zhang Y."/>
            <person name="Zimmer A.D."/>
            <person name="Quatrano R.S."/>
            <person name="Mayer K.F.X."/>
            <person name="Goodstein D."/>
            <person name="Casacuberta J.M."/>
            <person name="Vandepoele K."/>
            <person name="Reski R."/>
            <person name="Cuming A.C."/>
            <person name="Tuskan G.A."/>
            <person name="Maumus F."/>
            <person name="Salse J."/>
            <person name="Schmutz J."/>
            <person name="Rensing S.A."/>
        </authorList>
    </citation>
    <scope>NUCLEOTIDE SEQUENCE [LARGE SCALE GENOMIC DNA]</scope>
    <source>
        <strain evidence="3 4">cv. Gransden 2004</strain>
    </source>
</reference>
<dbReference type="GeneID" id="112290498"/>